<feature type="compositionally biased region" description="Polar residues" evidence="1">
    <location>
        <begin position="274"/>
        <end position="406"/>
    </location>
</feature>
<feature type="compositionally biased region" description="Basic and acidic residues" evidence="1">
    <location>
        <begin position="878"/>
        <end position="901"/>
    </location>
</feature>
<dbReference type="Proteomes" id="UP000596742">
    <property type="component" value="Unassembled WGS sequence"/>
</dbReference>
<feature type="compositionally biased region" description="Polar residues" evidence="1">
    <location>
        <begin position="722"/>
        <end position="732"/>
    </location>
</feature>
<reference evidence="2" key="1">
    <citation type="submission" date="2018-11" db="EMBL/GenBank/DDBJ databases">
        <authorList>
            <person name="Alioto T."/>
            <person name="Alioto T."/>
        </authorList>
    </citation>
    <scope>NUCLEOTIDE SEQUENCE</scope>
</reference>
<feature type="compositionally biased region" description="Polar residues" evidence="1">
    <location>
        <begin position="23"/>
        <end position="51"/>
    </location>
</feature>
<protein>
    <submittedName>
        <fullName evidence="2">Uncharacterized protein</fullName>
    </submittedName>
</protein>
<feature type="region of interest" description="Disordered" evidence="1">
    <location>
        <begin position="99"/>
        <end position="119"/>
    </location>
</feature>
<feature type="region of interest" description="Disordered" evidence="1">
    <location>
        <begin position="791"/>
        <end position="834"/>
    </location>
</feature>
<feature type="region of interest" description="Disordered" evidence="1">
    <location>
        <begin position="850"/>
        <end position="958"/>
    </location>
</feature>
<gene>
    <name evidence="2" type="ORF">MGAL_10B030643</name>
</gene>
<feature type="compositionally biased region" description="Polar residues" evidence="1">
    <location>
        <begin position="100"/>
        <end position="119"/>
    </location>
</feature>
<feature type="region of interest" description="Disordered" evidence="1">
    <location>
        <begin position="722"/>
        <end position="745"/>
    </location>
</feature>
<feature type="compositionally biased region" description="Basic and acidic residues" evidence="1">
    <location>
        <begin position="1"/>
        <end position="12"/>
    </location>
</feature>
<accession>A0A8B6EG71</accession>
<evidence type="ECO:0000313" key="2">
    <source>
        <dbReference type="EMBL" id="VDI33486.1"/>
    </source>
</evidence>
<sequence length="1001" mass="112626">MSFQPEKKKSLSDRFGCIPSVGHGQQNDSQNFSKSWKGSGQKNSSFTSSYSRNEKKDPKNTLTVCLKVNRQNKDNSYVNRPCQPLRMECRDKPSEIAKQFSRNGSQDSKENNSVNFNHSYGRQVAVKDTCVNGELRNSQDRALRHEIGYTSQTLPLNRIEYNHSSREASALLKTPPKFNGNDSIFTTRTSPQFVGNYSKGYAFQNERYNQLEQEGITNIDRNAPGTNSYRQGGYCNQFPGQVATVPPSSMNRKSPYLERSNSTVNNKDTKKALLNTSPQFSGNFNSARQTAPNETQLQNCHTGSRFNSSPPFTQNTPSQANNQGFAQQQPQHIMSQMCTQGFAQRQPQHTPSQTGNPGYATQQPQHTQLQTNIQGYAQQQPPHTPSQTGNQGYAPQQPQPFINSNIRDPRSPGFLQNDLCNARSLQYAPENHGFYGNELTPSYSGQTKSPVDRNKNFINNSNFNVPNQNTGSQHGPYGLINIITPEKPLFQVNKSPIGSEQHTYNHQGQQQMIPAVCENRSCNSPNSPTFSSDSEMSLDSNVLSESASQGLKEKIKPTGFYNDVEELTKKFFGKCEKLTKTSEDKKTLEKINTQLHTEIITALNSCNQNTVSPDASQIAEEIDQTKNKTCQQDGISPKLVIDESKKEGEDSEQEKFEGRTLLKGGVKPRHVPKMLIDKPGQGPPNDRRTVYMTCRNLLELPLPKWAAEVLGKNVLEHDITNGHNIESKPSMTKNEKTSKQPVATNKLEKRLTEIFNVKDGEKKCIETKVNQKSENVKLNCQDQKKLSTTVRKISDSKDVKKSSSDQTKKFQPPKDSKRPVSNGNYKSNKKVKTSEKVDLTLGGTLLAKQKEGNPVKQKQVQKETINISTSSSYASKNGSRDNSRSRDNSKSRISRSRESSRSRNRSRSRDRHSWKTNKYLDSQYKRTEQNSYRSRSRDVRNRSPLSSGKKSNTKHGLDRAVENVTATIKSIIGKDLNWPYNESDNKSFDMYDFKGRDDIGS</sequence>
<keyword evidence="3" id="KW-1185">Reference proteome</keyword>
<feature type="region of interest" description="Disordered" evidence="1">
    <location>
        <begin position="245"/>
        <end position="410"/>
    </location>
</feature>
<feature type="compositionally biased region" description="Basic residues" evidence="1">
    <location>
        <begin position="902"/>
        <end position="915"/>
    </location>
</feature>
<proteinExistence type="predicted"/>
<feature type="compositionally biased region" description="Basic and acidic residues" evidence="1">
    <location>
        <begin position="792"/>
        <end position="818"/>
    </location>
</feature>
<comment type="caution">
    <text evidence="2">The sequence shown here is derived from an EMBL/GenBank/DDBJ whole genome shotgun (WGS) entry which is preliminary data.</text>
</comment>
<dbReference type="AlphaFoldDB" id="A0A8B6EG71"/>
<feature type="compositionally biased region" description="Polar residues" evidence="1">
    <location>
        <begin position="856"/>
        <end position="874"/>
    </location>
</feature>
<feature type="region of interest" description="Disordered" evidence="1">
    <location>
        <begin position="1"/>
        <end position="58"/>
    </location>
</feature>
<organism evidence="2 3">
    <name type="scientific">Mytilus galloprovincialis</name>
    <name type="common">Mediterranean mussel</name>
    <dbReference type="NCBI Taxonomy" id="29158"/>
    <lineage>
        <taxon>Eukaryota</taxon>
        <taxon>Metazoa</taxon>
        <taxon>Spiralia</taxon>
        <taxon>Lophotrochozoa</taxon>
        <taxon>Mollusca</taxon>
        <taxon>Bivalvia</taxon>
        <taxon>Autobranchia</taxon>
        <taxon>Pteriomorphia</taxon>
        <taxon>Mytilida</taxon>
        <taxon>Mytiloidea</taxon>
        <taxon>Mytilidae</taxon>
        <taxon>Mytilinae</taxon>
        <taxon>Mytilus</taxon>
    </lineage>
</organism>
<dbReference type="OrthoDB" id="6111385at2759"/>
<dbReference type="EMBL" id="UYJE01005054">
    <property type="protein sequence ID" value="VDI33486.1"/>
    <property type="molecule type" value="Genomic_DNA"/>
</dbReference>
<evidence type="ECO:0000256" key="1">
    <source>
        <dbReference type="SAM" id="MobiDB-lite"/>
    </source>
</evidence>
<feature type="region of interest" description="Disordered" evidence="1">
    <location>
        <begin position="980"/>
        <end position="1001"/>
    </location>
</feature>
<name>A0A8B6EG71_MYTGA</name>
<feature type="compositionally biased region" description="Basic and acidic residues" evidence="1">
    <location>
        <begin position="983"/>
        <end position="1001"/>
    </location>
</feature>
<evidence type="ECO:0000313" key="3">
    <source>
        <dbReference type="Proteomes" id="UP000596742"/>
    </source>
</evidence>